<organism evidence="3 4">
    <name type="scientific">Monoraphidium neglectum</name>
    <dbReference type="NCBI Taxonomy" id="145388"/>
    <lineage>
        <taxon>Eukaryota</taxon>
        <taxon>Viridiplantae</taxon>
        <taxon>Chlorophyta</taxon>
        <taxon>core chlorophytes</taxon>
        <taxon>Chlorophyceae</taxon>
        <taxon>CS clade</taxon>
        <taxon>Sphaeropleales</taxon>
        <taxon>Selenastraceae</taxon>
        <taxon>Monoraphidium</taxon>
    </lineage>
</organism>
<evidence type="ECO:0000313" key="4">
    <source>
        <dbReference type="Proteomes" id="UP000054498"/>
    </source>
</evidence>
<dbReference type="InterPro" id="IPR001844">
    <property type="entry name" value="Cpn60/GroEL"/>
</dbReference>
<dbReference type="GO" id="GO:0005524">
    <property type="term" value="F:ATP binding"/>
    <property type="evidence" value="ECO:0007669"/>
    <property type="project" value="InterPro"/>
</dbReference>
<dbReference type="InterPro" id="IPR027413">
    <property type="entry name" value="GROEL-like_equatorial_sf"/>
</dbReference>
<dbReference type="GO" id="GO:0042026">
    <property type="term" value="P:protein refolding"/>
    <property type="evidence" value="ECO:0007669"/>
    <property type="project" value="InterPro"/>
</dbReference>
<dbReference type="InterPro" id="IPR002423">
    <property type="entry name" value="Cpn60/GroEL/TCP-1"/>
</dbReference>
<accession>A0A0D2L9W4</accession>
<name>A0A0D2L9W4_9CHLO</name>
<dbReference type="Proteomes" id="UP000054498">
    <property type="component" value="Unassembled WGS sequence"/>
</dbReference>
<protein>
    <recommendedName>
        <fullName evidence="5">Chaperonin GroEL</fullName>
    </recommendedName>
</protein>
<evidence type="ECO:0000313" key="3">
    <source>
        <dbReference type="EMBL" id="KIZ03569.1"/>
    </source>
</evidence>
<dbReference type="SUPFAM" id="SSF48592">
    <property type="entry name" value="GroEL equatorial domain-like"/>
    <property type="match status" value="1"/>
</dbReference>
<comment type="similarity">
    <text evidence="1">Belongs to the chaperonin (HSP60) family.</text>
</comment>
<proteinExistence type="inferred from homology"/>
<sequence>MKALRAPCRIIAENAGVEGEVVVQRLLGQPFAMGYNAMTDSVEDLLASGVIDPAKVTRNGLQNSCSIAGIMLTTQAVMVERTRSGAAPGGMGAAGMPSGLSI</sequence>
<dbReference type="AlphaFoldDB" id="A0A0D2L9W4"/>
<dbReference type="STRING" id="145388.A0A0D2L9W4"/>
<dbReference type="KEGG" id="mng:MNEG_4384"/>
<dbReference type="Gene3D" id="1.10.560.10">
    <property type="entry name" value="GroEL-like equatorial domain"/>
    <property type="match status" value="1"/>
</dbReference>
<dbReference type="GeneID" id="25737262"/>
<dbReference type="GO" id="GO:0140662">
    <property type="term" value="F:ATP-dependent protein folding chaperone"/>
    <property type="evidence" value="ECO:0007669"/>
    <property type="project" value="InterPro"/>
</dbReference>
<keyword evidence="2" id="KW-0143">Chaperone</keyword>
<evidence type="ECO:0000256" key="2">
    <source>
        <dbReference type="ARBA" id="ARBA00023186"/>
    </source>
</evidence>
<dbReference type="RefSeq" id="XP_013902588.1">
    <property type="nucleotide sequence ID" value="XM_014047134.1"/>
</dbReference>
<dbReference type="EMBL" id="KK100825">
    <property type="protein sequence ID" value="KIZ03569.1"/>
    <property type="molecule type" value="Genomic_DNA"/>
</dbReference>
<evidence type="ECO:0000256" key="1">
    <source>
        <dbReference type="ARBA" id="ARBA00006607"/>
    </source>
</evidence>
<dbReference type="PANTHER" id="PTHR45633">
    <property type="entry name" value="60 KDA HEAT SHOCK PROTEIN, MITOCHONDRIAL"/>
    <property type="match status" value="1"/>
</dbReference>
<evidence type="ECO:0008006" key="5">
    <source>
        <dbReference type="Google" id="ProtNLM"/>
    </source>
</evidence>
<gene>
    <name evidence="3" type="ORF">MNEG_4384</name>
</gene>
<dbReference type="Pfam" id="PF00118">
    <property type="entry name" value="Cpn60_TCP1"/>
    <property type="match status" value="1"/>
</dbReference>
<reference evidence="3 4" key="1">
    <citation type="journal article" date="2013" name="BMC Genomics">
        <title>Reconstruction of the lipid metabolism for the microalga Monoraphidium neglectum from its genome sequence reveals characteristics suitable for biofuel production.</title>
        <authorList>
            <person name="Bogen C."/>
            <person name="Al-Dilaimi A."/>
            <person name="Albersmeier A."/>
            <person name="Wichmann J."/>
            <person name="Grundmann M."/>
            <person name="Rupp O."/>
            <person name="Lauersen K.J."/>
            <person name="Blifernez-Klassen O."/>
            <person name="Kalinowski J."/>
            <person name="Goesmann A."/>
            <person name="Mussgnug J.H."/>
            <person name="Kruse O."/>
        </authorList>
    </citation>
    <scope>NUCLEOTIDE SEQUENCE [LARGE SCALE GENOMIC DNA]</scope>
    <source>
        <strain evidence="3 4">SAG 48.87</strain>
    </source>
</reference>
<keyword evidence="4" id="KW-1185">Reference proteome</keyword>
<dbReference type="OrthoDB" id="1935563at2759"/>